<dbReference type="Gene3D" id="3.40.109.10">
    <property type="entry name" value="NADH Oxidase"/>
    <property type="match status" value="1"/>
</dbReference>
<dbReference type="SUPFAM" id="SSF51905">
    <property type="entry name" value="FAD/NAD(P)-binding domain"/>
    <property type="match status" value="2"/>
</dbReference>
<dbReference type="PANTHER" id="PTHR13789">
    <property type="entry name" value="MONOOXYGENASE"/>
    <property type="match status" value="1"/>
</dbReference>
<evidence type="ECO:0000256" key="5">
    <source>
        <dbReference type="ARBA" id="ARBA00023033"/>
    </source>
</evidence>
<evidence type="ECO:0000313" key="9">
    <source>
        <dbReference type="Proteomes" id="UP000766486"/>
    </source>
</evidence>
<name>A0ABY6TXC9_BIOOC</name>
<feature type="domain" description="FAD-binding" evidence="7">
    <location>
        <begin position="701"/>
        <end position="867"/>
    </location>
</feature>
<keyword evidence="2" id="KW-0285">Flavoprotein</keyword>
<keyword evidence="5" id="KW-0503">Monooxygenase</keyword>
<proteinExistence type="inferred from homology"/>
<dbReference type="Gene3D" id="3.50.50.60">
    <property type="entry name" value="FAD/NAD(P)-binding domain"/>
    <property type="match status" value="2"/>
</dbReference>
<dbReference type="EMBL" id="CABFNS010000705">
    <property type="protein sequence ID" value="VUC23389.1"/>
    <property type="molecule type" value="Genomic_DNA"/>
</dbReference>
<evidence type="ECO:0000259" key="6">
    <source>
        <dbReference type="Pfam" id="PF00881"/>
    </source>
</evidence>
<evidence type="ECO:0000313" key="8">
    <source>
        <dbReference type="EMBL" id="VUC23389.1"/>
    </source>
</evidence>
<protein>
    <recommendedName>
        <fullName evidence="10">FAD-binding domain-containing protein</fullName>
    </recommendedName>
</protein>
<dbReference type="Pfam" id="PF00881">
    <property type="entry name" value="Nitroreductase"/>
    <property type="match status" value="1"/>
</dbReference>
<dbReference type="Proteomes" id="UP000766486">
    <property type="component" value="Unassembled WGS sequence"/>
</dbReference>
<keyword evidence="9" id="KW-1185">Reference proteome</keyword>
<dbReference type="InterPro" id="IPR002938">
    <property type="entry name" value="FAD-bd"/>
</dbReference>
<dbReference type="InterPro" id="IPR029479">
    <property type="entry name" value="Nitroreductase"/>
</dbReference>
<reference evidence="8 9" key="1">
    <citation type="submission" date="2019-06" db="EMBL/GenBank/DDBJ databases">
        <authorList>
            <person name="Broberg M."/>
        </authorList>
    </citation>
    <scope>NUCLEOTIDE SEQUENCE [LARGE SCALE GENOMIC DNA]</scope>
</reference>
<dbReference type="InterPro" id="IPR050493">
    <property type="entry name" value="FAD-dep_Monooxygenase_BioMet"/>
</dbReference>
<dbReference type="CDD" id="cd02140">
    <property type="entry name" value="Frm2-like"/>
    <property type="match status" value="1"/>
</dbReference>
<feature type="domain" description="Nitroreductase" evidence="6">
    <location>
        <begin position="489"/>
        <end position="658"/>
    </location>
</feature>
<accession>A0ABY6TXC9</accession>
<keyword evidence="4" id="KW-0560">Oxidoreductase</keyword>
<dbReference type="InterPro" id="IPR000415">
    <property type="entry name" value="Nitroreductase-like"/>
</dbReference>
<evidence type="ECO:0000256" key="3">
    <source>
        <dbReference type="ARBA" id="ARBA00022827"/>
    </source>
</evidence>
<comment type="caution">
    <text evidence="8">The sequence shown here is derived from an EMBL/GenBank/DDBJ whole genome shotgun (WGS) entry which is preliminary data.</text>
</comment>
<comment type="similarity">
    <text evidence="1">Belongs to the paxM FAD-dependent monooxygenase family.</text>
</comment>
<dbReference type="Pfam" id="PF01494">
    <property type="entry name" value="FAD_binding_3"/>
    <property type="match status" value="2"/>
</dbReference>
<dbReference type="InterPro" id="IPR033877">
    <property type="entry name" value="Frm2/Hbn1"/>
</dbReference>
<sequence length="1155" mass="129850">MSPTAPEKLRVVIVGAGFCGLTTAIECQLRGMHPILIEAYPGASSHGDLLDFVPNAGRVFDSWDNGKVGEKLLAAGVNRAKTLDFYNQDNVLLKSDPWPQGIDLKGTFAGHRGAMHEIVYSYAKQIDVDMRFNSRVVQYLDSDNERGVVISGTGEKILGDLVLACDGPKSLARSQLLGLPESRVNSGYAIFRAFFQITDEMLKDPFMAELTRKDQDTTRFWVGKDIHGFIYTWNEGRDCAWVLTHLDDADIQESWSFPAKKQDVLFYLNQAHFPEVWRRVLSLTPEDSIVDYVSHVVLKLSRAIKFTRNFTALKYLFAYQKLVWRDALTTWLSPSKKCAVMGDAAHCHLPTSANGACQAVEDAATVAICLEKSQGDVALALKVFERIRFNRSHVIHQASISTRNIYHKNDWSLEAVKKNPESLIMPLLDWVMNFDCQKVAEENYHRLAQEVVSGKQGTIEELSLPAGGNYDTFNYALYKGFPAKFLEAIAARRSIYEINNTSPISDERIVEIINTTIKHCPSAFNSQTTRVLVLLGSEHEKLWRDIVKPAVKAVAPTESWAESEQNLTGFQSGYGTVLFYEDPDVIATFQKQVPLFADKMHQWSEHANGMNTLVAWTALELEGLGASLQHYNPLIDQKVASIWQVPEQWLLKSQLVFGGRAGEPYPREYGPLDKRVLQPTELIREKEQETVLKMGKDLSQLHVLIVGGGYCGLTTAVECRLRGMQVTVLESHKDISKTGDTIDFATNAGRVFNKWKDGEIGKKMWATGGVTCHTIDMFNSKDQLLCSLPYERGVHVPDTFSARRGPMAQIIWDYAEELGVEIRYLTRVVDYIDTETEHGVITATGERILSDVVLASDGARSTARSKLMGLTEHKVNSGYAIFRSLFELTDEDRKNPIILEKTKNLTQNWTAGWVGRDVHGYMFIFDNAKYCSWLFTHLDDADIGESWQLPAKKSDVYFYLKEAKFPQIWSDFVDLTPENKISDYKLVWRDPIKTWLSSSKHCAVIGDAAHCHLPTSSQGACQAVEDAAVIAICLEKAQGDVPLALQVFERIRFNRSHVIHQSSISTRDVYHKHEWTPELVKEYPDSLSMAGFEWITDYDVQEEAEKHFDHLAADVRSGRKGTIEELSLPAGGSFESQVKVEELRVGLNQVSVLAA</sequence>
<feature type="domain" description="FAD-binding" evidence="7">
    <location>
        <begin position="9"/>
        <end position="180"/>
    </location>
</feature>
<dbReference type="PRINTS" id="PR00420">
    <property type="entry name" value="RNGMNOXGNASE"/>
</dbReference>
<evidence type="ECO:0000259" key="7">
    <source>
        <dbReference type="Pfam" id="PF01494"/>
    </source>
</evidence>
<evidence type="ECO:0000256" key="4">
    <source>
        <dbReference type="ARBA" id="ARBA00023002"/>
    </source>
</evidence>
<dbReference type="SUPFAM" id="SSF54373">
    <property type="entry name" value="FAD-linked reductases, C-terminal domain"/>
    <property type="match status" value="1"/>
</dbReference>
<evidence type="ECO:0000256" key="2">
    <source>
        <dbReference type="ARBA" id="ARBA00022630"/>
    </source>
</evidence>
<organism evidence="8 9">
    <name type="scientific">Bionectria ochroleuca</name>
    <name type="common">Gliocladium roseum</name>
    <dbReference type="NCBI Taxonomy" id="29856"/>
    <lineage>
        <taxon>Eukaryota</taxon>
        <taxon>Fungi</taxon>
        <taxon>Dikarya</taxon>
        <taxon>Ascomycota</taxon>
        <taxon>Pezizomycotina</taxon>
        <taxon>Sordariomycetes</taxon>
        <taxon>Hypocreomycetidae</taxon>
        <taxon>Hypocreales</taxon>
        <taxon>Bionectriaceae</taxon>
        <taxon>Clonostachys</taxon>
    </lineage>
</organism>
<evidence type="ECO:0008006" key="10">
    <source>
        <dbReference type="Google" id="ProtNLM"/>
    </source>
</evidence>
<evidence type="ECO:0000256" key="1">
    <source>
        <dbReference type="ARBA" id="ARBA00007992"/>
    </source>
</evidence>
<dbReference type="PANTHER" id="PTHR13789:SF236">
    <property type="entry name" value="MONOOXYGENASE, PUTATIVE (AFU_ORTHOLOGUE AFUA_6G12060)-RELATED"/>
    <property type="match status" value="1"/>
</dbReference>
<gene>
    <name evidence="8" type="ORF">CLO192961_LOCUS117166</name>
</gene>
<dbReference type="SUPFAM" id="SSF55469">
    <property type="entry name" value="FMN-dependent nitroreductase-like"/>
    <property type="match status" value="1"/>
</dbReference>
<dbReference type="InterPro" id="IPR036188">
    <property type="entry name" value="FAD/NAD-bd_sf"/>
</dbReference>
<keyword evidence="3" id="KW-0274">FAD</keyword>